<evidence type="ECO:0000313" key="3">
    <source>
        <dbReference type="EMBL" id="GAA0396068.1"/>
    </source>
</evidence>
<protein>
    <recommendedName>
        <fullName evidence="5">Phage-shock protein</fullName>
    </recommendedName>
</protein>
<dbReference type="Proteomes" id="UP001500340">
    <property type="component" value="Unassembled WGS sequence"/>
</dbReference>
<evidence type="ECO:0000256" key="2">
    <source>
        <dbReference type="SAM" id="Coils"/>
    </source>
</evidence>
<name>A0ABN0YHV9_9BACL</name>
<dbReference type="Pfam" id="PF04012">
    <property type="entry name" value="PspA_IM30"/>
    <property type="match status" value="1"/>
</dbReference>
<gene>
    <name evidence="3" type="ORF">GCM10008933_28360</name>
</gene>
<evidence type="ECO:0008006" key="5">
    <source>
        <dbReference type="Google" id="ProtNLM"/>
    </source>
</evidence>
<accession>A0ABN0YHV9</accession>
<evidence type="ECO:0000256" key="1">
    <source>
        <dbReference type="ARBA" id="ARBA00043985"/>
    </source>
</evidence>
<keyword evidence="2" id="KW-0175">Coiled coil</keyword>
<feature type="coiled-coil region" evidence="2">
    <location>
        <begin position="101"/>
        <end position="135"/>
    </location>
</feature>
<dbReference type="EMBL" id="BAAACX010000012">
    <property type="protein sequence ID" value="GAA0396068.1"/>
    <property type="molecule type" value="Genomic_DNA"/>
</dbReference>
<proteinExistence type="inferred from homology"/>
<keyword evidence="4" id="KW-1185">Reference proteome</keyword>
<feature type="coiled-coil region" evidence="2">
    <location>
        <begin position="168"/>
        <end position="220"/>
    </location>
</feature>
<dbReference type="RefSeq" id="WP_343862204.1">
    <property type="nucleotide sequence ID" value="NZ_BAAACX010000012.1"/>
</dbReference>
<dbReference type="PANTHER" id="PTHR31088">
    <property type="entry name" value="MEMBRANE-ASSOCIATED PROTEIN VIPP1, CHLOROPLASTIC"/>
    <property type="match status" value="1"/>
</dbReference>
<sequence>MSVFRRVRDITLANLNEWLEESQDPVRLIDQFLIETRQEIAEAEKLHYQYAGHTKQLKQQVDQAKVMRDKREEQALLALKAEEEHLAKLALQEKMLYEEKIAQYADLYEQSRQSLQDLESQLNELKTEYQVVYSKRQYYFARMETLRLQQRMNQRMNGFGTQDVPKMFNRLEDRVSDMEWEARSLRELRKTGQDFVGQANSTLDEELSRLKQKLQDKGEE</sequence>
<reference evidence="3 4" key="1">
    <citation type="journal article" date="2019" name="Int. J. Syst. Evol. Microbiol.">
        <title>The Global Catalogue of Microorganisms (GCM) 10K type strain sequencing project: providing services to taxonomists for standard genome sequencing and annotation.</title>
        <authorList>
            <consortium name="The Broad Institute Genomics Platform"/>
            <consortium name="The Broad Institute Genome Sequencing Center for Infectious Disease"/>
            <person name="Wu L."/>
            <person name="Ma J."/>
        </authorList>
    </citation>
    <scope>NUCLEOTIDE SEQUENCE [LARGE SCALE GENOMIC DNA]</scope>
    <source>
        <strain evidence="3 4">JCM 12774</strain>
    </source>
</reference>
<dbReference type="PANTHER" id="PTHR31088:SF6">
    <property type="entry name" value="PHAGE SHOCK PROTEIN A"/>
    <property type="match status" value="1"/>
</dbReference>
<organism evidence="3 4">
    <name type="scientific">Paenibacillus motobuensis</name>
    <dbReference type="NCBI Taxonomy" id="295324"/>
    <lineage>
        <taxon>Bacteria</taxon>
        <taxon>Bacillati</taxon>
        <taxon>Bacillota</taxon>
        <taxon>Bacilli</taxon>
        <taxon>Bacillales</taxon>
        <taxon>Paenibacillaceae</taxon>
        <taxon>Paenibacillus</taxon>
    </lineage>
</organism>
<comment type="caution">
    <text evidence="3">The sequence shown here is derived from an EMBL/GenBank/DDBJ whole genome shotgun (WGS) entry which is preliminary data.</text>
</comment>
<evidence type="ECO:0000313" key="4">
    <source>
        <dbReference type="Proteomes" id="UP001500340"/>
    </source>
</evidence>
<comment type="similarity">
    <text evidence="1">Belongs to the PspA/Vipp/IM30 family.</text>
</comment>
<dbReference type="InterPro" id="IPR007157">
    <property type="entry name" value="PspA_VIPP1"/>
</dbReference>